<dbReference type="Proteomes" id="UP000091857">
    <property type="component" value="Chromosome 15"/>
</dbReference>
<sequence length="145" mass="16386">MSRIKFMQVLRRFGGCGHKGAKFLPFGRNSGSAAEVTFGRRTPLWRQFRLPKPAPETQGSSLSGRFGRRKCRRTCMTFGCRGTFGRRTCRRKCPVQPFLACFHVMFSGCFRGFLGSFSESRSCMFGASFESTCVGSDPRNRDPRL</sequence>
<protein>
    <submittedName>
        <fullName evidence="1">Uncharacterized protein</fullName>
    </submittedName>
</protein>
<evidence type="ECO:0000313" key="1">
    <source>
        <dbReference type="EMBL" id="OAY29894.2"/>
    </source>
</evidence>
<gene>
    <name evidence="1" type="ORF">MANES_15G176704v8</name>
</gene>
<name>A0ACC8CIC0_MANES</name>
<dbReference type="EMBL" id="CM004401">
    <property type="protein sequence ID" value="OAY29894.2"/>
    <property type="molecule type" value="Genomic_DNA"/>
</dbReference>
<keyword evidence="2" id="KW-1185">Reference proteome</keyword>
<evidence type="ECO:0000313" key="2">
    <source>
        <dbReference type="Proteomes" id="UP000091857"/>
    </source>
</evidence>
<organism evidence="1 2">
    <name type="scientific">Manihot esculenta</name>
    <name type="common">Cassava</name>
    <name type="synonym">Jatropha manihot</name>
    <dbReference type="NCBI Taxonomy" id="3983"/>
    <lineage>
        <taxon>Eukaryota</taxon>
        <taxon>Viridiplantae</taxon>
        <taxon>Streptophyta</taxon>
        <taxon>Embryophyta</taxon>
        <taxon>Tracheophyta</taxon>
        <taxon>Spermatophyta</taxon>
        <taxon>Magnoliopsida</taxon>
        <taxon>eudicotyledons</taxon>
        <taxon>Gunneridae</taxon>
        <taxon>Pentapetalae</taxon>
        <taxon>rosids</taxon>
        <taxon>fabids</taxon>
        <taxon>Malpighiales</taxon>
        <taxon>Euphorbiaceae</taxon>
        <taxon>Crotonoideae</taxon>
        <taxon>Manihoteae</taxon>
        <taxon>Manihot</taxon>
    </lineage>
</organism>
<accession>A0ACC8CIC0</accession>
<reference evidence="2" key="1">
    <citation type="journal article" date="2016" name="Nat. Biotechnol.">
        <title>Sequencing wild and cultivated cassava and related species reveals extensive interspecific hybridization and genetic diversity.</title>
        <authorList>
            <person name="Bredeson J.V."/>
            <person name="Lyons J.B."/>
            <person name="Prochnik S.E."/>
            <person name="Wu G.A."/>
            <person name="Ha C.M."/>
            <person name="Edsinger-Gonzales E."/>
            <person name="Grimwood J."/>
            <person name="Schmutz J."/>
            <person name="Rabbi I.Y."/>
            <person name="Egesi C."/>
            <person name="Nauluvula P."/>
            <person name="Lebot V."/>
            <person name="Ndunguru J."/>
            <person name="Mkamilo G."/>
            <person name="Bart R.S."/>
            <person name="Setter T.L."/>
            <person name="Gleadow R.M."/>
            <person name="Kulakow P."/>
            <person name="Ferguson M.E."/>
            <person name="Rounsley S."/>
            <person name="Rokhsar D.S."/>
        </authorList>
    </citation>
    <scope>NUCLEOTIDE SEQUENCE [LARGE SCALE GENOMIC DNA]</scope>
    <source>
        <strain evidence="2">cv. AM560-2</strain>
    </source>
</reference>
<comment type="caution">
    <text evidence="1">The sequence shown here is derived from an EMBL/GenBank/DDBJ whole genome shotgun (WGS) entry which is preliminary data.</text>
</comment>
<proteinExistence type="predicted"/>